<evidence type="ECO:0000313" key="3">
    <source>
        <dbReference type="Proteomes" id="UP000482960"/>
    </source>
</evidence>
<gene>
    <name evidence="2" type="ORF">Prum_004650</name>
</gene>
<dbReference type="EMBL" id="BLPG01000001">
    <property type="protein sequence ID" value="GFJ86823.1"/>
    <property type="molecule type" value="Genomic_DNA"/>
</dbReference>
<accession>A0A6V8KNT5</accession>
<reference evidence="2 3" key="1">
    <citation type="submission" date="2020-03" db="EMBL/GenBank/DDBJ databases">
        <title>Whole genome shotgun sequence of Phytohabitans rumicis NBRC 108638.</title>
        <authorList>
            <person name="Komaki H."/>
            <person name="Tamura T."/>
        </authorList>
    </citation>
    <scope>NUCLEOTIDE SEQUENCE [LARGE SCALE GENOMIC DNA]</scope>
    <source>
        <strain evidence="2 3">NBRC 108638</strain>
    </source>
</reference>
<evidence type="ECO:0008006" key="4">
    <source>
        <dbReference type="Google" id="ProtNLM"/>
    </source>
</evidence>
<dbReference type="Proteomes" id="UP000482960">
    <property type="component" value="Unassembled WGS sequence"/>
</dbReference>
<evidence type="ECO:0000256" key="1">
    <source>
        <dbReference type="SAM" id="SignalP"/>
    </source>
</evidence>
<keyword evidence="1" id="KW-0732">Signal</keyword>
<evidence type="ECO:0000313" key="2">
    <source>
        <dbReference type="EMBL" id="GFJ86823.1"/>
    </source>
</evidence>
<dbReference type="AlphaFoldDB" id="A0A6V8KNT5"/>
<protein>
    <recommendedName>
        <fullName evidence="4">Ribosomal protein L7/L12 C-terminal domain-containing protein</fullName>
    </recommendedName>
</protein>
<comment type="caution">
    <text evidence="2">The sequence shown here is derived from an EMBL/GenBank/DDBJ whole genome shotgun (WGS) entry which is preliminary data.</text>
</comment>
<name>A0A6V8KNT5_9ACTN</name>
<feature type="signal peptide" evidence="1">
    <location>
        <begin position="1"/>
        <end position="22"/>
    </location>
</feature>
<proteinExistence type="predicted"/>
<dbReference type="RefSeq" id="WP_173073511.1">
    <property type="nucleotide sequence ID" value="NZ_BAABJB010000025.1"/>
</dbReference>
<keyword evidence="3" id="KW-1185">Reference proteome</keyword>
<reference evidence="2 3" key="2">
    <citation type="submission" date="2020-03" db="EMBL/GenBank/DDBJ databases">
        <authorList>
            <person name="Ichikawa N."/>
            <person name="Kimura A."/>
            <person name="Kitahashi Y."/>
            <person name="Uohara A."/>
        </authorList>
    </citation>
    <scope>NUCLEOTIDE SEQUENCE [LARGE SCALE GENOMIC DNA]</scope>
    <source>
        <strain evidence="2 3">NBRC 108638</strain>
    </source>
</reference>
<feature type="chain" id="PRO_5038558475" description="Ribosomal protein L7/L12 C-terminal domain-containing protein" evidence="1">
    <location>
        <begin position="23"/>
        <end position="107"/>
    </location>
</feature>
<organism evidence="2 3">
    <name type="scientific">Phytohabitans rumicis</name>
    <dbReference type="NCBI Taxonomy" id="1076125"/>
    <lineage>
        <taxon>Bacteria</taxon>
        <taxon>Bacillati</taxon>
        <taxon>Actinomycetota</taxon>
        <taxon>Actinomycetes</taxon>
        <taxon>Micromonosporales</taxon>
        <taxon>Micromonosporaceae</taxon>
    </lineage>
</organism>
<sequence length="107" mass="11545">MAKATRILAGVAVAALAAAGVAAVVRYRQGQQPAPDERDHLDELDVRLQAADASRVIANLQRNQGISVTRLRRWIAGLRRGTLSPEEATVAESDFDALEREADQGQI</sequence>